<evidence type="ECO:0000313" key="4">
    <source>
        <dbReference type="Proteomes" id="UP000092600"/>
    </source>
</evidence>
<evidence type="ECO:0000313" key="3">
    <source>
        <dbReference type="EMBL" id="OAY71368.1"/>
    </source>
</evidence>
<evidence type="ECO:0000256" key="2">
    <source>
        <dbReference type="SAM" id="Phobius"/>
    </source>
</evidence>
<keyword evidence="2" id="KW-0472">Membrane</keyword>
<organism evidence="3 4">
    <name type="scientific">Ananas comosus</name>
    <name type="common">Pineapple</name>
    <name type="synonym">Ananas ananas</name>
    <dbReference type="NCBI Taxonomy" id="4615"/>
    <lineage>
        <taxon>Eukaryota</taxon>
        <taxon>Viridiplantae</taxon>
        <taxon>Streptophyta</taxon>
        <taxon>Embryophyta</taxon>
        <taxon>Tracheophyta</taxon>
        <taxon>Spermatophyta</taxon>
        <taxon>Magnoliopsida</taxon>
        <taxon>Liliopsida</taxon>
        <taxon>Poales</taxon>
        <taxon>Bromeliaceae</taxon>
        <taxon>Bromelioideae</taxon>
        <taxon>Ananas</taxon>
    </lineage>
</organism>
<keyword evidence="2" id="KW-1133">Transmembrane helix</keyword>
<protein>
    <submittedName>
        <fullName evidence="3">Uncharacterized protein</fullName>
    </submittedName>
</protein>
<name>A0A199V304_ANACO</name>
<comment type="caution">
    <text evidence="3">The sequence shown here is derived from an EMBL/GenBank/DDBJ whole genome shotgun (WGS) entry which is preliminary data.</text>
</comment>
<feature type="compositionally biased region" description="Basic and acidic residues" evidence="1">
    <location>
        <begin position="107"/>
        <end position="116"/>
    </location>
</feature>
<feature type="region of interest" description="Disordered" evidence="1">
    <location>
        <begin position="88"/>
        <end position="116"/>
    </location>
</feature>
<proteinExistence type="predicted"/>
<feature type="transmembrane region" description="Helical" evidence="2">
    <location>
        <begin position="21"/>
        <end position="40"/>
    </location>
</feature>
<dbReference type="EMBL" id="LSRQ01003500">
    <property type="protein sequence ID" value="OAY71368.1"/>
    <property type="molecule type" value="Genomic_DNA"/>
</dbReference>
<keyword evidence="2" id="KW-0812">Transmembrane</keyword>
<accession>A0A199V304</accession>
<reference evidence="3 4" key="1">
    <citation type="journal article" date="2016" name="DNA Res.">
        <title>The draft genome of MD-2 pineapple using hybrid error correction of long reads.</title>
        <authorList>
            <person name="Redwan R.M."/>
            <person name="Saidin A."/>
            <person name="Kumar S.V."/>
        </authorList>
    </citation>
    <scope>NUCLEOTIDE SEQUENCE [LARGE SCALE GENOMIC DNA]</scope>
    <source>
        <strain evidence="4">cv. MD2</strain>
        <tissue evidence="3">Leaf</tissue>
    </source>
</reference>
<gene>
    <name evidence="3" type="ORF">ACMD2_26334</name>
</gene>
<evidence type="ECO:0000256" key="1">
    <source>
        <dbReference type="SAM" id="MobiDB-lite"/>
    </source>
</evidence>
<sequence>MKVRRARKFELIFRRTYDAPIRIESHGLMFVRFVTLVLVFDIPTVFESPFMSMLRSSHLYWTRRCVSPSCVYPIFGIASVSRRPNPLETFSSSHTTNHTGSSASGMAEDRGKSSAA</sequence>
<feature type="compositionally biased region" description="Low complexity" evidence="1">
    <location>
        <begin position="89"/>
        <end position="105"/>
    </location>
</feature>
<dbReference type="AlphaFoldDB" id="A0A199V304"/>
<dbReference type="Proteomes" id="UP000092600">
    <property type="component" value="Unassembled WGS sequence"/>
</dbReference>